<dbReference type="CDD" id="cd18186">
    <property type="entry name" value="BTB_POZ_ZBTB_KLHL-like"/>
    <property type="match status" value="1"/>
</dbReference>
<dbReference type="Proteomes" id="UP000596742">
    <property type="component" value="Unassembled WGS sequence"/>
</dbReference>
<protein>
    <recommendedName>
        <fullName evidence="1">BTB domain-containing protein</fullName>
    </recommendedName>
</protein>
<dbReference type="AlphaFoldDB" id="A0A8B6C0E6"/>
<feature type="non-terminal residue" evidence="2">
    <location>
        <position position="90"/>
    </location>
</feature>
<dbReference type="InterPro" id="IPR011333">
    <property type="entry name" value="SKP1/BTB/POZ_sf"/>
</dbReference>
<feature type="domain" description="BTB" evidence="1">
    <location>
        <begin position="34"/>
        <end position="90"/>
    </location>
</feature>
<dbReference type="GO" id="GO:0022008">
    <property type="term" value="P:neurogenesis"/>
    <property type="evidence" value="ECO:0007669"/>
    <property type="project" value="TreeGrafter"/>
</dbReference>
<comment type="caution">
    <text evidence="2">The sequence shown here is derived from an EMBL/GenBank/DDBJ whole genome shotgun (WGS) entry which is preliminary data.</text>
</comment>
<sequence>MDLQNIGNNVQVDWRDDKTLQDCMMYMLEKETMCDVIFRVGEGRKTIKAHRNILASRSEVFHTMFDGSLPEKREISIPDIDEDSFKSLLR</sequence>
<proteinExistence type="predicted"/>
<dbReference type="PANTHER" id="PTHR45774">
    <property type="entry name" value="BTB/POZ DOMAIN-CONTAINING"/>
    <property type="match status" value="1"/>
</dbReference>
<dbReference type="Gene3D" id="3.30.710.10">
    <property type="entry name" value="Potassium Channel Kv1.1, Chain A"/>
    <property type="match status" value="1"/>
</dbReference>
<accession>A0A8B6C0E6</accession>
<keyword evidence="3" id="KW-1185">Reference proteome</keyword>
<dbReference type="GO" id="GO:0005829">
    <property type="term" value="C:cytosol"/>
    <property type="evidence" value="ECO:0007669"/>
    <property type="project" value="TreeGrafter"/>
</dbReference>
<name>A0A8B6C0E6_MYTGA</name>
<organism evidence="2 3">
    <name type="scientific">Mytilus galloprovincialis</name>
    <name type="common">Mediterranean mussel</name>
    <dbReference type="NCBI Taxonomy" id="29158"/>
    <lineage>
        <taxon>Eukaryota</taxon>
        <taxon>Metazoa</taxon>
        <taxon>Spiralia</taxon>
        <taxon>Lophotrochozoa</taxon>
        <taxon>Mollusca</taxon>
        <taxon>Bivalvia</taxon>
        <taxon>Autobranchia</taxon>
        <taxon>Pteriomorphia</taxon>
        <taxon>Mytilida</taxon>
        <taxon>Mytiloidea</taxon>
        <taxon>Mytilidae</taxon>
        <taxon>Mytilinae</taxon>
        <taxon>Mytilus</taxon>
    </lineage>
</organism>
<dbReference type="PROSITE" id="PS50097">
    <property type="entry name" value="BTB"/>
    <property type="match status" value="1"/>
</dbReference>
<dbReference type="SUPFAM" id="SSF54695">
    <property type="entry name" value="POZ domain"/>
    <property type="match status" value="1"/>
</dbReference>
<evidence type="ECO:0000313" key="2">
    <source>
        <dbReference type="EMBL" id="VDH97920.1"/>
    </source>
</evidence>
<dbReference type="PANTHER" id="PTHR45774:SF4">
    <property type="entry name" value="AXUNDEAD, ISOFORM F"/>
    <property type="match status" value="1"/>
</dbReference>
<gene>
    <name evidence="2" type="ORF">MGAL_10B070380</name>
</gene>
<dbReference type="Pfam" id="PF00651">
    <property type="entry name" value="BTB"/>
    <property type="match status" value="1"/>
</dbReference>
<evidence type="ECO:0000259" key="1">
    <source>
        <dbReference type="PROSITE" id="PS50097"/>
    </source>
</evidence>
<evidence type="ECO:0000313" key="3">
    <source>
        <dbReference type="Proteomes" id="UP000596742"/>
    </source>
</evidence>
<reference evidence="2" key="1">
    <citation type="submission" date="2018-11" db="EMBL/GenBank/DDBJ databases">
        <authorList>
            <person name="Alioto T."/>
            <person name="Alioto T."/>
        </authorList>
    </citation>
    <scope>NUCLEOTIDE SEQUENCE</scope>
</reference>
<dbReference type="EMBL" id="UYJE01000960">
    <property type="protein sequence ID" value="VDH97920.1"/>
    <property type="molecule type" value="Genomic_DNA"/>
</dbReference>
<dbReference type="OrthoDB" id="6128193at2759"/>
<dbReference type="InterPro" id="IPR000210">
    <property type="entry name" value="BTB/POZ_dom"/>
</dbReference>